<organism evidence="18 19">
    <name type="scientific">Candidatus Nomurabacteria bacterium GW2011_GWE1_35_16</name>
    <dbReference type="NCBI Taxonomy" id="1618761"/>
    <lineage>
        <taxon>Bacteria</taxon>
        <taxon>Candidatus Nomuraibacteriota</taxon>
    </lineage>
</organism>
<evidence type="ECO:0000256" key="16">
    <source>
        <dbReference type="HAMAP-Rule" id="MF_00037"/>
    </source>
</evidence>
<comment type="pathway">
    <text evidence="4 16">Cell wall biogenesis; peptidoglycan biosynthesis.</text>
</comment>
<evidence type="ECO:0000256" key="9">
    <source>
        <dbReference type="ARBA" id="ARBA00022857"/>
    </source>
</evidence>
<dbReference type="PROSITE" id="PS51387">
    <property type="entry name" value="FAD_PCMH"/>
    <property type="match status" value="1"/>
</dbReference>
<dbReference type="Gene3D" id="3.30.465.10">
    <property type="match status" value="1"/>
</dbReference>
<dbReference type="PANTHER" id="PTHR21071:SF4">
    <property type="entry name" value="UDP-N-ACETYLENOLPYRUVOYLGLUCOSAMINE REDUCTASE"/>
    <property type="match status" value="1"/>
</dbReference>
<evidence type="ECO:0000256" key="11">
    <source>
        <dbReference type="ARBA" id="ARBA00022984"/>
    </source>
</evidence>
<keyword evidence="10 16" id="KW-0133">Cell shape</keyword>
<dbReference type="InterPro" id="IPR016167">
    <property type="entry name" value="FAD-bd_PCMH_sub1"/>
</dbReference>
<evidence type="ECO:0000256" key="10">
    <source>
        <dbReference type="ARBA" id="ARBA00022960"/>
    </source>
</evidence>
<gene>
    <name evidence="16" type="primary">murB</name>
    <name evidence="18" type="ORF">UR64_C0022G0012</name>
</gene>
<evidence type="ECO:0000313" key="18">
    <source>
        <dbReference type="EMBL" id="KKP65652.1"/>
    </source>
</evidence>
<keyword evidence="7 16" id="KW-0285">Flavoprotein</keyword>
<keyword evidence="12 16" id="KW-0560">Oxidoreductase</keyword>
<dbReference type="InterPro" id="IPR016166">
    <property type="entry name" value="FAD-bd_PCMH"/>
</dbReference>
<dbReference type="InterPro" id="IPR003170">
    <property type="entry name" value="MurB"/>
</dbReference>
<dbReference type="Gene3D" id="3.30.43.10">
    <property type="entry name" value="Uridine Diphospho-n-acetylenolpyruvylglucosamine Reductase, domain 2"/>
    <property type="match status" value="1"/>
</dbReference>
<dbReference type="GO" id="GO:0009252">
    <property type="term" value="P:peptidoglycan biosynthetic process"/>
    <property type="evidence" value="ECO:0007669"/>
    <property type="project" value="UniProtKB-UniRule"/>
</dbReference>
<dbReference type="EC" id="1.3.1.98" evidence="16"/>
<dbReference type="GO" id="GO:0051301">
    <property type="term" value="P:cell division"/>
    <property type="evidence" value="ECO:0007669"/>
    <property type="project" value="UniProtKB-KW"/>
</dbReference>
<name>A0A0G0EE92_9BACT</name>
<sequence>MVEIQEYVDIKNYSTLHAGGQFRYFATISSVQELTSACAIVHGDVKYKNISIFILGGGSNMIFSDGVLPVLALKIEINGFEIINETNEYTDIKVGAGENWDQIVKMTVDMNLSGIEALSAIPGIVGASPVQNIGAYGSEVKDTILEVEVFDIKKGLITMLSNEECKFSYRDSIFKREARGKYVITQVTYRLSKSMPVLPDYPGVKKYFIENNFNSPTPKNIRQAVISIRQGKLPNPKEIPNVGSFFKNPIVEKTIADKIKMKFPNVKLFPIDRNFTKIPAGFLIENAGLKGRSFGKVSIYEKNALVLINTLDATSQDIISARDEIIRIVKDKFGIELVQEPEIL</sequence>
<dbReference type="HAMAP" id="MF_00037">
    <property type="entry name" value="MurB"/>
    <property type="match status" value="1"/>
</dbReference>
<evidence type="ECO:0000256" key="6">
    <source>
        <dbReference type="ARBA" id="ARBA00022618"/>
    </source>
</evidence>
<evidence type="ECO:0000256" key="13">
    <source>
        <dbReference type="ARBA" id="ARBA00023306"/>
    </source>
</evidence>
<keyword evidence="5 16" id="KW-0963">Cytoplasm</keyword>
<feature type="active site" description="Proton donor" evidence="16">
    <location>
        <position position="244"/>
    </location>
</feature>
<evidence type="ECO:0000256" key="1">
    <source>
        <dbReference type="ARBA" id="ARBA00001974"/>
    </source>
</evidence>
<dbReference type="SUPFAM" id="SSF56176">
    <property type="entry name" value="FAD-binding/transporter-associated domain-like"/>
    <property type="match status" value="1"/>
</dbReference>
<evidence type="ECO:0000256" key="15">
    <source>
        <dbReference type="ARBA" id="ARBA00048914"/>
    </source>
</evidence>
<evidence type="ECO:0000256" key="8">
    <source>
        <dbReference type="ARBA" id="ARBA00022827"/>
    </source>
</evidence>
<keyword evidence="11 16" id="KW-0573">Peptidoglycan synthesis</keyword>
<dbReference type="InterPro" id="IPR016169">
    <property type="entry name" value="FAD-bd_PCMH_sub2"/>
</dbReference>
<evidence type="ECO:0000256" key="3">
    <source>
        <dbReference type="ARBA" id="ARBA00004496"/>
    </source>
</evidence>
<feature type="active site" evidence="16">
    <location>
        <position position="340"/>
    </location>
</feature>
<dbReference type="GO" id="GO:0071555">
    <property type="term" value="P:cell wall organization"/>
    <property type="evidence" value="ECO:0007669"/>
    <property type="project" value="UniProtKB-KW"/>
</dbReference>
<dbReference type="PATRIC" id="fig|1618761.3.peg.782"/>
<dbReference type="InterPro" id="IPR036318">
    <property type="entry name" value="FAD-bd_PCMH-like_sf"/>
</dbReference>
<keyword evidence="9 16" id="KW-0521">NADP</keyword>
<comment type="cofactor">
    <cofactor evidence="1 16">
        <name>FAD</name>
        <dbReference type="ChEBI" id="CHEBI:57692"/>
    </cofactor>
</comment>
<comment type="caution">
    <text evidence="18">The sequence shown here is derived from an EMBL/GenBank/DDBJ whole genome shotgun (WGS) entry which is preliminary data.</text>
</comment>
<accession>A0A0G0EE92</accession>
<proteinExistence type="inferred from homology"/>
<comment type="catalytic activity">
    <reaction evidence="15 16">
        <text>UDP-N-acetyl-alpha-D-muramate + NADP(+) = UDP-N-acetyl-3-O-(1-carboxyvinyl)-alpha-D-glucosamine + NADPH + H(+)</text>
        <dbReference type="Rhea" id="RHEA:12248"/>
        <dbReference type="ChEBI" id="CHEBI:15378"/>
        <dbReference type="ChEBI" id="CHEBI:57783"/>
        <dbReference type="ChEBI" id="CHEBI:58349"/>
        <dbReference type="ChEBI" id="CHEBI:68483"/>
        <dbReference type="ChEBI" id="CHEBI:70757"/>
        <dbReference type="EC" id="1.3.1.98"/>
    </reaction>
</comment>
<comment type="similarity">
    <text evidence="16">Belongs to the MurB family.</text>
</comment>
<dbReference type="NCBIfam" id="TIGR00179">
    <property type="entry name" value="murB"/>
    <property type="match status" value="1"/>
</dbReference>
<dbReference type="Pfam" id="PF01565">
    <property type="entry name" value="FAD_binding_4"/>
    <property type="match status" value="1"/>
</dbReference>
<dbReference type="GO" id="GO:0071949">
    <property type="term" value="F:FAD binding"/>
    <property type="evidence" value="ECO:0007669"/>
    <property type="project" value="InterPro"/>
</dbReference>
<evidence type="ECO:0000256" key="14">
    <source>
        <dbReference type="ARBA" id="ARBA00023316"/>
    </source>
</evidence>
<feature type="domain" description="FAD-binding PCMH-type" evidence="17">
    <location>
        <begin position="17"/>
        <end position="194"/>
    </location>
</feature>
<dbReference type="SUPFAM" id="SSF56194">
    <property type="entry name" value="Uridine diphospho-N-Acetylenolpyruvylglucosamine reductase, MurB, C-terminal domain"/>
    <property type="match status" value="1"/>
</dbReference>
<comment type="function">
    <text evidence="2 16">Cell wall formation.</text>
</comment>
<protein>
    <recommendedName>
        <fullName evidence="16">UDP-N-acetylenolpyruvoylglucosamine reductase</fullName>
        <ecNumber evidence="16">1.3.1.98</ecNumber>
    </recommendedName>
    <alternativeName>
        <fullName evidence="16">UDP-N-acetylmuramate dehydrogenase</fullName>
    </alternativeName>
</protein>
<dbReference type="PANTHER" id="PTHR21071">
    <property type="entry name" value="UDP-N-ACETYLENOLPYRUVOYLGLUCOSAMINE REDUCTASE"/>
    <property type="match status" value="1"/>
</dbReference>
<dbReference type="NCBIfam" id="NF010478">
    <property type="entry name" value="PRK13903.1"/>
    <property type="match status" value="1"/>
</dbReference>
<dbReference type="GO" id="GO:0008762">
    <property type="term" value="F:UDP-N-acetylmuramate dehydrogenase activity"/>
    <property type="evidence" value="ECO:0007669"/>
    <property type="project" value="UniProtKB-UniRule"/>
</dbReference>
<dbReference type="InterPro" id="IPR011601">
    <property type="entry name" value="MurB_C"/>
</dbReference>
<dbReference type="UniPathway" id="UPA00219"/>
<evidence type="ECO:0000256" key="12">
    <source>
        <dbReference type="ARBA" id="ARBA00023002"/>
    </source>
</evidence>
<keyword evidence="6 16" id="KW-0132">Cell division</keyword>
<reference evidence="18 19" key="1">
    <citation type="journal article" date="2015" name="Nature">
        <title>rRNA introns, odd ribosomes, and small enigmatic genomes across a large radiation of phyla.</title>
        <authorList>
            <person name="Brown C.T."/>
            <person name="Hug L.A."/>
            <person name="Thomas B.C."/>
            <person name="Sharon I."/>
            <person name="Castelle C.J."/>
            <person name="Singh A."/>
            <person name="Wilkins M.J."/>
            <person name="Williams K.H."/>
            <person name="Banfield J.F."/>
        </authorList>
    </citation>
    <scope>NUCLEOTIDE SEQUENCE [LARGE SCALE GENOMIC DNA]</scope>
</reference>
<evidence type="ECO:0000313" key="19">
    <source>
        <dbReference type="Proteomes" id="UP000034952"/>
    </source>
</evidence>
<comment type="subcellular location">
    <subcellularLocation>
        <location evidence="3 16">Cytoplasm</location>
    </subcellularLocation>
</comment>
<dbReference type="Pfam" id="PF02873">
    <property type="entry name" value="MurB_C"/>
    <property type="match status" value="1"/>
</dbReference>
<evidence type="ECO:0000259" key="17">
    <source>
        <dbReference type="PROSITE" id="PS51387"/>
    </source>
</evidence>
<dbReference type="GO" id="GO:0008360">
    <property type="term" value="P:regulation of cell shape"/>
    <property type="evidence" value="ECO:0007669"/>
    <property type="project" value="UniProtKB-KW"/>
</dbReference>
<keyword evidence="8 16" id="KW-0274">FAD</keyword>
<dbReference type="InterPro" id="IPR006094">
    <property type="entry name" value="Oxid_FAD_bind_N"/>
</dbReference>
<keyword evidence="14 16" id="KW-0961">Cell wall biogenesis/degradation</keyword>
<evidence type="ECO:0000256" key="5">
    <source>
        <dbReference type="ARBA" id="ARBA00022490"/>
    </source>
</evidence>
<evidence type="ECO:0000256" key="4">
    <source>
        <dbReference type="ARBA" id="ARBA00004752"/>
    </source>
</evidence>
<evidence type="ECO:0000256" key="2">
    <source>
        <dbReference type="ARBA" id="ARBA00003921"/>
    </source>
</evidence>
<evidence type="ECO:0000256" key="7">
    <source>
        <dbReference type="ARBA" id="ARBA00022630"/>
    </source>
</evidence>
<dbReference type="Gene3D" id="3.90.78.10">
    <property type="entry name" value="UDP-N-acetylenolpyruvoylglucosamine reductase, C-terminal domain"/>
    <property type="match status" value="1"/>
</dbReference>
<feature type="active site" evidence="16">
    <location>
        <position position="170"/>
    </location>
</feature>
<dbReference type="InterPro" id="IPR036635">
    <property type="entry name" value="MurB_C_sf"/>
</dbReference>
<keyword evidence="13 16" id="KW-0131">Cell cycle</keyword>
<dbReference type="EMBL" id="LBPY01000022">
    <property type="protein sequence ID" value="KKP65652.1"/>
    <property type="molecule type" value="Genomic_DNA"/>
</dbReference>
<dbReference type="GO" id="GO:0005829">
    <property type="term" value="C:cytosol"/>
    <property type="evidence" value="ECO:0007669"/>
    <property type="project" value="TreeGrafter"/>
</dbReference>
<dbReference type="Proteomes" id="UP000034952">
    <property type="component" value="Unassembled WGS sequence"/>
</dbReference>
<dbReference type="NCBIfam" id="NF000755">
    <property type="entry name" value="PRK00046.1"/>
    <property type="match status" value="1"/>
</dbReference>
<dbReference type="AlphaFoldDB" id="A0A0G0EE92"/>